<feature type="transmembrane region" description="Helical" evidence="8">
    <location>
        <begin position="117"/>
        <end position="136"/>
    </location>
</feature>
<evidence type="ECO:0000313" key="9">
    <source>
        <dbReference type="EMBL" id="KAJ1916836.1"/>
    </source>
</evidence>
<dbReference type="GO" id="GO:0015205">
    <property type="term" value="F:nucleobase transmembrane transporter activity"/>
    <property type="evidence" value="ECO:0007669"/>
    <property type="project" value="TreeGrafter"/>
</dbReference>
<gene>
    <name evidence="9" type="ORF">IWQ60_007977</name>
</gene>
<dbReference type="GO" id="GO:0034257">
    <property type="term" value="F:nicotinamide riboside transmembrane transporter activity"/>
    <property type="evidence" value="ECO:0007669"/>
    <property type="project" value="TreeGrafter"/>
</dbReference>
<feature type="transmembrane region" description="Helical" evidence="8">
    <location>
        <begin position="341"/>
        <end position="362"/>
    </location>
</feature>
<dbReference type="PRINTS" id="PR01130">
    <property type="entry name" value="DERENTRNSPRT"/>
</dbReference>
<keyword evidence="3" id="KW-0813">Transport</keyword>
<evidence type="ECO:0000256" key="6">
    <source>
        <dbReference type="ARBA" id="ARBA00023136"/>
    </source>
</evidence>
<dbReference type="Proteomes" id="UP001150569">
    <property type="component" value="Unassembled WGS sequence"/>
</dbReference>
<dbReference type="Pfam" id="PF01733">
    <property type="entry name" value="Nucleoside_tran"/>
    <property type="match status" value="2"/>
</dbReference>
<reference evidence="9" key="1">
    <citation type="submission" date="2022-07" db="EMBL/GenBank/DDBJ databases">
        <title>Phylogenomic reconstructions and comparative analyses of Kickxellomycotina fungi.</title>
        <authorList>
            <person name="Reynolds N.K."/>
            <person name="Stajich J.E."/>
            <person name="Barry K."/>
            <person name="Grigoriev I.V."/>
            <person name="Crous P."/>
            <person name="Smith M.E."/>
        </authorList>
    </citation>
    <scope>NUCLEOTIDE SEQUENCE</scope>
    <source>
        <strain evidence="9">RSA 861</strain>
    </source>
</reference>
<feature type="transmembrane region" description="Helical" evidence="8">
    <location>
        <begin position="248"/>
        <end position="271"/>
    </location>
</feature>
<comment type="caution">
    <text evidence="9">The sequence shown here is derived from an EMBL/GenBank/DDBJ whole genome shotgun (WGS) entry which is preliminary data.</text>
</comment>
<evidence type="ECO:0000256" key="3">
    <source>
        <dbReference type="ARBA" id="ARBA00022448"/>
    </source>
</evidence>
<evidence type="ECO:0008006" key="11">
    <source>
        <dbReference type="Google" id="ProtNLM"/>
    </source>
</evidence>
<comment type="similarity">
    <text evidence="2">Belongs to the SLC29A/ENT transporter (TC 2.A.57) family.</text>
</comment>
<dbReference type="OrthoDB" id="10261753at2759"/>
<evidence type="ECO:0000313" key="10">
    <source>
        <dbReference type="Proteomes" id="UP001150569"/>
    </source>
</evidence>
<feature type="transmembrane region" description="Helical" evidence="8">
    <location>
        <begin position="544"/>
        <end position="564"/>
    </location>
</feature>
<feature type="transmembrane region" description="Helical" evidence="8">
    <location>
        <begin position="507"/>
        <end position="532"/>
    </location>
</feature>
<evidence type="ECO:0000256" key="4">
    <source>
        <dbReference type="ARBA" id="ARBA00022692"/>
    </source>
</evidence>
<evidence type="ECO:0000256" key="2">
    <source>
        <dbReference type="ARBA" id="ARBA00007965"/>
    </source>
</evidence>
<comment type="subcellular location">
    <subcellularLocation>
        <location evidence="1">Membrane</location>
        <topology evidence="1">Multi-pass membrane protein</topology>
    </subcellularLocation>
</comment>
<feature type="transmembrane region" description="Helical" evidence="8">
    <location>
        <begin position="186"/>
        <end position="205"/>
    </location>
</feature>
<name>A0A9W7ZYH8_9FUNG</name>
<keyword evidence="6 8" id="KW-0472">Membrane</keyword>
<keyword evidence="4 8" id="KW-0812">Transmembrane</keyword>
<sequence>MGLSPRRLSDGVSLYSSASGYPLPRSSVPGQQAKRPSQHLDPADPFLVAANATRPGPKDYPPRPSGDAGTLSDVEVTEYFTDAEIPWAPTSTRTSLDSLDKFDDLDTTSPPPDRGMLVYFIYLALGVALLLPWNVIINATEFFRARFAGSPYQSNFQNYFSVSYTATNLAALAFSITQQHRIKPRLTLLVTLVANAVIFLLLTIFTRVQGLDGTRFFGVALTLVILSALSSSFQQSAMFALVARFPPLYIQGVLSGQAVAGVIVSVVQLIITASTLKAADRRSQHDFGDELYRAPPAPVYAGADPYAWDPVYHHAPPYRRSLGPDGQADADDEQQVFEMRAFAYFLMASIVTLLVLAGFVFLQRLPFFQYHLPKPGSQTTRAVPFRDNWRLVTATVRSIPSLITAVSLVLFFTISVFPALTAAVQPVTLAPGLLIAIHFVLFNVGDWIGRFFSMFPRLRFLNPKVILAGALSHVAFIPLFLLCNYVYPGVGSPRLIPAAIQSDAAFLIITLIFGISNGYWCSLAMIAGPGAAVDKERAGTIMSFFLVAGMAVGALASFGVTALACNCNSFDIS</sequence>
<dbReference type="GO" id="GO:0000329">
    <property type="term" value="C:fungal-type vacuole membrane"/>
    <property type="evidence" value="ECO:0007669"/>
    <property type="project" value="TreeGrafter"/>
</dbReference>
<dbReference type="InterPro" id="IPR002259">
    <property type="entry name" value="Eqnu_transpt"/>
</dbReference>
<evidence type="ECO:0000256" key="5">
    <source>
        <dbReference type="ARBA" id="ARBA00022989"/>
    </source>
</evidence>
<evidence type="ECO:0000256" key="8">
    <source>
        <dbReference type="SAM" id="Phobius"/>
    </source>
</evidence>
<feature type="transmembrane region" description="Helical" evidence="8">
    <location>
        <begin position="156"/>
        <end position="174"/>
    </location>
</feature>
<feature type="transmembrane region" description="Helical" evidence="8">
    <location>
        <begin position="465"/>
        <end position="487"/>
    </location>
</feature>
<organism evidence="9 10">
    <name type="scientific">Tieghemiomyces parasiticus</name>
    <dbReference type="NCBI Taxonomy" id="78921"/>
    <lineage>
        <taxon>Eukaryota</taxon>
        <taxon>Fungi</taxon>
        <taxon>Fungi incertae sedis</taxon>
        <taxon>Zoopagomycota</taxon>
        <taxon>Kickxellomycotina</taxon>
        <taxon>Dimargaritomycetes</taxon>
        <taxon>Dimargaritales</taxon>
        <taxon>Dimargaritaceae</taxon>
        <taxon>Tieghemiomyces</taxon>
    </lineage>
</organism>
<keyword evidence="5 8" id="KW-1133">Transmembrane helix</keyword>
<feature type="transmembrane region" description="Helical" evidence="8">
    <location>
        <begin position="426"/>
        <end position="444"/>
    </location>
</feature>
<evidence type="ECO:0000256" key="1">
    <source>
        <dbReference type="ARBA" id="ARBA00004141"/>
    </source>
</evidence>
<dbReference type="PANTHER" id="PTHR10332">
    <property type="entry name" value="EQUILIBRATIVE NUCLEOSIDE TRANSPORTER"/>
    <property type="match status" value="1"/>
</dbReference>
<keyword evidence="10" id="KW-1185">Reference proteome</keyword>
<dbReference type="GO" id="GO:0005886">
    <property type="term" value="C:plasma membrane"/>
    <property type="evidence" value="ECO:0007669"/>
    <property type="project" value="TreeGrafter"/>
</dbReference>
<evidence type="ECO:0000256" key="7">
    <source>
        <dbReference type="SAM" id="MobiDB-lite"/>
    </source>
</evidence>
<accession>A0A9W7ZYH8</accession>
<feature type="transmembrane region" description="Helical" evidence="8">
    <location>
        <begin position="217"/>
        <end position="241"/>
    </location>
</feature>
<protein>
    <recommendedName>
        <fullName evidence="11">Nucleoside transporter</fullName>
    </recommendedName>
</protein>
<proteinExistence type="inferred from homology"/>
<dbReference type="AlphaFoldDB" id="A0A9W7ZYH8"/>
<feature type="transmembrane region" description="Helical" evidence="8">
    <location>
        <begin position="399"/>
        <end position="420"/>
    </location>
</feature>
<dbReference type="EMBL" id="JANBPT010000567">
    <property type="protein sequence ID" value="KAJ1916836.1"/>
    <property type="molecule type" value="Genomic_DNA"/>
</dbReference>
<dbReference type="PANTHER" id="PTHR10332:SF88">
    <property type="entry name" value="EQUILIBRATIVE NUCLEOSIDE TRANSPORTER 1, ISOFORM A"/>
    <property type="match status" value="1"/>
</dbReference>
<feature type="region of interest" description="Disordered" evidence="7">
    <location>
        <begin position="1"/>
        <end position="68"/>
    </location>
</feature>